<dbReference type="EMBL" id="NMQW01000002">
    <property type="protein sequence ID" value="OXM88214.1"/>
    <property type="molecule type" value="Genomic_DNA"/>
</dbReference>
<accession>A0A229UXN8</accession>
<dbReference type="OrthoDB" id="2650307at2"/>
<name>A0A229UXN8_9BACL</name>
<keyword evidence="2" id="KW-1185">Reference proteome</keyword>
<dbReference type="RefSeq" id="WP_094013461.1">
    <property type="nucleotide sequence ID" value="NZ_NMQW01000002.1"/>
</dbReference>
<comment type="caution">
    <text evidence="1">The sequence shown here is derived from an EMBL/GenBank/DDBJ whole genome shotgun (WGS) entry which is preliminary data.</text>
</comment>
<evidence type="ECO:0000313" key="1">
    <source>
        <dbReference type="EMBL" id="OXM88214.1"/>
    </source>
</evidence>
<organism evidence="1 2">
    <name type="scientific">Paenibacillus rigui</name>
    <dbReference type="NCBI Taxonomy" id="554312"/>
    <lineage>
        <taxon>Bacteria</taxon>
        <taxon>Bacillati</taxon>
        <taxon>Bacillota</taxon>
        <taxon>Bacilli</taxon>
        <taxon>Bacillales</taxon>
        <taxon>Paenibacillaceae</taxon>
        <taxon>Paenibacillus</taxon>
    </lineage>
</organism>
<sequence>MKQYAEKSKQKVKDLDDNTEYQFIVTFKKPISENELKAYTGNLNKPMIYGRGIDNEGNRITTLALSVDEDAIKQVKENPKYTFKGFTQIDAVATGAENKKLLNDNAVFSVEAANNFEPLGLFWKLEEQE</sequence>
<reference evidence="1 2" key="1">
    <citation type="submission" date="2017-07" db="EMBL/GenBank/DDBJ databases">
        <title>Genome sequencing and assembly of Paenibacillus rigui.</title>
        <authorList>
            <person name="Mayilraj S."/>
        </authorList>
    </citation>
    <scope>NUCLEOTIDE SEQUENCE [LARGE SCALE GENOMIC DNA]</scope>
    <source>
        <strain evidence="1 2">JCM 16352</strain>
    </source>
</reference>
<evidence type="ECO:0000313" key="2">
    <source>
        <dbReference type="Proteomes" id="UP000215509"/>
    </source>
</evidence>
<gene>
    <name evidence="1" type="ORF">CF651_03750</name>
</gene>
<proteinExistence type="predicted"/>
<dbReference type="AlphaFoldDB" id="A0A229UXN8"/>
<protein>
    <submittedName>
        <fullName evidence="1">Uncharacterized protein</fullName>
    </submittedName>
</protein>
<dbReference type="Proteomes" id="UP000215509">
    <property type="component" value="Unassembled WGS sequence"/>
</dbReference>